<dbReference type="KEGG" id="dog:HP555_01765"/>
<organism evidence="1 2">
    <name type="scientific">Desulfobulbus oligotrophicus</name>
    <dbReference type="NCBI Taxonomy" id="1909699"/>
    <lineage>
        <taxon>Bacteria</taxon>
        <taxon>Pseudomonadati</taxon>
        <taxon>Thermodesulfobacteriota</taxon>
        <taxon>Desulfobulbia</taxon>
        <taxon>Desulfobulbales</taxon>
        <taxon>Desulfobulbaceae</taxon>
        <taxon>Desulfobulbus</taxon>
    </lineage>
</organism>
<reference evidence="1 2" key="1">
    <citation type="submission" date="2020-05" db="EMBL/GenBank/DDBJ databases">
        <title>Complete genome of Desulfobulbus oligotrophicus.</title>
        <authorList>
            <person name="Podar M."/>
        </authorList>
    </citation>
    <scope>NUCLEOTIDE SEQUENCE [LARGE SCALE GENOMIC DNA]</scope>
    <source>
        <strain evidence="1 2">Prop6</strain>
    </source>
</reference>
<dbReference type="RefSeq" id="WP_199263510.1">
    <property type="nucleotide sequence ID" value="NZ_CP054140.1"/>
</dbReference>
<keyword evidence="2" id="KW-1185">Reference proteome</keyword>
<dbReference type="AlphaFoldDB" id="A0A7T5VB68"/>
<evidence type="ECO:0000313" key="2">
    <source>
        <dbReference type="Proteomes" id="UP000596092"/>
    </source>
</evidence>
<gene>
    <name evidence="1" type="ORF">HP555_01765</name>
</gene>
<protein>
    <submittedName>
        <fullName evidence="1">Uncharacterized protein</fullName>
    </submittedName>
</protein>
<dbReference type="Proteomes" id="UP000596092">
    <property type="component" value="Chromosome"/>
</dbReference>
<proteinExistence type="predicted"/>
<sequence>MDASPHDFSIVPGKYILVPVHGQNIKMDAFQAIIFPIPSSYDPAKDDIIGKFATLAYDLAKDNDQARTPLRASS</sequence>
<evidence type="ECO:0000313" key="1">
    <source>
        <dbReference type="EMBL" id="QQG64677.1"/>
    </source>
</evidence>
<name>A0A7T5VB68_9BACT</name>
<accession>A0A7T5VB68</accession>
<dbReference type="EMBL" id="CP054140">
    <property type="protein sequence ID" value="QQG64677.1"/>
    <property type="molecule type" value="Genomic_DNA"/>
</dbReference>